<dbReference type="Proteomes" id="UP000825729">
    <property type="component" value="Unassembled WGS sequence"/>
</dbReference>
<protein>
    <submittedName>
        <fullName evidence="2">Uncharacterized protein</fullName>
    </submittedName>
</protein>
<feature type="region of interest" description="Disordered" evidence="1">
    <location>
        <begin position="911"/>
        <end position="971"/>
    </location>
</feature>
<feature type="compositionally biased region" description="Low complexity" evidence="1">
    <location>
        <begin position="946"/>
        <end position="957"/>
    </location>
</feature>
<feature type="region of interest" description="Disordered" evidence="1">
    <location>
        <begin position="83"/>
        <end position="151"/>
    </location>
</feature>
<dbReference type="AlphaFoldDB" id="A0AAV7DRY8"/>
<dbReference type="GO" id="GO:0043457">
    <property type="term" value="P:regulation of cellular respiration"/>
    <property type="evidence" value="ECO:0007669"/>
    <property type="project" value="InterPro"/>
</dbReference>
<evidence type="ECO:0000256" key="1">
    <source>
        <dbReference type="SAM" id="MobiDB-lite"/>
    </source>
</evidence>
<gene>
    <name evidence="2" type="ORF">H6P81_021225</name>
</gene>
<feature type="compositionally biased region" description="Polar residues" evidence="1">
    <location>
        <begin position="503"/>
        <end position="520"/>
    </location>
</feature>
<comment type="caution">
    <text evidence="2">The sequence shown here is derived from an EMBL/GenBank/DDBJ whole genome shotgun (WGS) entry which is preliminary data.</text>
</comment>
<accession>A0AAV7DRY8</accession>
<feature type="region of interest" description="Disordered" evidence="1">
    <location>
        <begin position="763"/>
        <end position="788"/>
    </location>
</feature>
<proteinExistence type="predicted"/>
<dbReference type="PANTHER" id="PTHR47188:SF1">
    <property type="entry name" value="PROTEIN TAR1"/>
    <property type="match status" value="1"/>
</dbReference>
<feature type="compositionally biased region" description="Basic residues" evidence="1">
    <location>
        <begin position="109"/>
        <end position="118"/>
    </location>
</feature>
<sequence>MTNCVNQRFPRTRLNYYRGTVIGREEPTSKDQKQRRYERLGCHKPVIPVVTFLTPLASNSEDVPPQPNSPPDNVFRRIISPGEPLEQKEGQCPPPTNGISTSSESAVRRGGRPQRGRSRSVPGPTRRPARRGEQLRAVHRQPGGLGLGPRAQPSEPIFFEVTDPFCRLPLPTLFHRPRGCSPWRPDAVMSTTRRGRLFGPPDFQGRRICTDGRSAQARARGFAAAAAPSYSSRPGCCPDGRSFRPYTQVRTSDLPRQYRCGPPPEFPLAAPLRHSSPSLRVPTASLAPYGFGRPLTSHTCQTPWSVFQGGSNGEPLARRQERAGATRNASGVSATLLGPQRRRIRGRDHPPGLGSPRDQRRSAPVGGGPALAVPASDRASPAPIRFPPDNFKHSLTLFSKSFFIFPSRLGRNLPPYLGCIPKQPDFADNASAVRRGRTGGAVTLSGAHSMGLCARSVEGRLLQNYNSSGEKPLDSHLGLFRLARPLLGESFGCSHLTWGHNPSKASGSRRQLPGQGSLQSRGLGHDTEPTQGPGRAEPPLSSCRSALGAKCFSANLAGGARAIICCAPATRPAPPPAVGQQGTGGGEHVGRDALADFDGSRDSAIHTKYRIFASFFIDREPRYPLPRVVLGYRVRGRTPKTRRTYLRFLFAWHSRGRVVCSMCSSSGPSRGWTLSPSAPGRARRGDSTGVCTAAPAALGASCAASFAWVALRLGGIDNDPSAGSPTETLLRLLLPLNDKVEWTFIALSAANRQRRPAIEHFTGPFNRQIAPPTKSGHAPPPIESRKSSRSVNPYYADLACFEHSNFFKVTARRHATRPVKARAHRPRLLARTCPQWILVKGFRLYSFQLPDSESPVLLFIVTTSRVGGWVIWRLLPSLDVVAVSRAPSPNRTLILRHPSIPWINQVASSRGRDASTAAPMRVRPAPGQGHRRSSKVGRSDFVLNQPSPSGLPHSHGSMNTFVVRRSEHTRA</sequence>
<evidence type="ECO:0000313" key="2">
    <source>
        <dbReference type="EMBL" id="KAG9438820.1"/>
    </source>
</evidence>
<dbReference type="EMBL" id="JAINDJ010000010">
    <property type="protein sequence ID" value="KAG9438820.1"/>
    <property type="molecule type" value="Genomic_DNA"/>
</dbReference>
<name>A0AAV7DRY8_ARIFI</name>
<keyword evidence="3" id="KW-1185">Reference proteome</keyword>
<dbReference type="InterPro" id="IPR044792">
    <property type="entry name" value="TAR1"/>
</dbReference>
<feature type="region of interest" description="Disordered" evidence="1">
    <location>
        <begin position="502"/>
        <end position="541"/>
    </location>
</feature>
<dbReference type="PANTHER" id="PTHR47188">
    <property type="entry name" value="PROTEIN TAR1"/>
    <property type="match status" value="1"/>
</dbReference>
<reference evidence="2 3" key="1">
    <citation type="submission" date="2021-07" db="EMBL/GenBank/DDBJ databases">
        <title>The Aristolochia fimbriata genome: insights into angiosperm evolution, floral development and chemical biosynthesis.</title>
        <authorList>
            <person name="Jiao Y."/>
        </authorList>
    </citation>
    <scope>NUCLEOTIDE SEQUENCE [LARGE SCALE GENOMIC DNA]</scope>
    <source>
        <strain evidence="2">IBCAS-2021</strain>
        <tissue evidence="2">Leaf</tissue>
    </source>
</reference>
<evidence type="ECO:0000313" key="3">
    <source>
        <dbReference type="Proteomes" id="UP000825729"/>
    </source>
</evidence>
<feature type="region of interest" description="Disordered" evidence="1">
    <location>
        <begin position="307"/>
        <end position="381"/>
    </location>
</feature>
<organism evidence="2 3">
    <name type="scientific">Aristolochia fimbriata</name>
    <name type="common">White veined hardy Dutchman's pipe vine</name>
    <dbReference type="NCBI Taxonomy" id="158543"/>
    <lineage>
        <taxon>Eukaryota</taxon>
        <taxon>Viridiplantae</taxon>
        <taxon>Streptophyta</taxon>
        <taxon>Embryophyta</taxon>
        <taxon>Tracheophyta</taxon>
        <taxon>Spermatophyta</taxon>
        <taxon>Magnoliopsida</taxon>
        <taxon>Magnoliidae</taxon>
        <taxon>Piperales</taxon>
        <taxon>Aristolochiaceae</taxon>
        <taxon>Aristolochia</taxon>
    </lineage>
</organism>